<keyword evidence="2" id="KW-1185">Reference proteome</keyword>
<dbReference type="EMBL" id="GL888932">
    <property type="protein sequence ID" value="EGI57175.1"/>
    <property type="molecule type" value="Genomic_DNA"/>
</dbReference>
<proteinExistence type="predicted"/>
<name>F4X8A1_ACREC</name>
<protein>
    <submittedName>
        <fullName evidence="1">Uncharacterized protein</fullName>
    </submittedName>
</protein>
<dbReference type="InParanoid" id="F4X8A1"/>
<dbReference type="Proteomes" id="UP000007755">
    <property type="component" value="Unassembled WGS sequence"/>
</dbReference>
<accession>F4X8A1</accession>
<organism evidence="2">
    <name type="scientific">Acromyrmex echinatior</name>
    <name type="common">Panamanian leafcutter ant</name>
    <name type="synonym">Acromyrmex octospinosus echinatior</name>
    <dbReference type="NCBI Taxonomy" id="103372"/>
    <lineage>
        <taxon>Eukaryota</taxon>
        <taxon>Metazoa</taxon>
        <taxon>Ecdysozoa</taxon>
        <taxon>Arthropoda</taxon>
        <taxon>Hexapoda</taxon>
        <taxon>Insecta</taxon>
        <taxon>Pterygota</taxon>
        <taxon>Neoptera</taxon>
        <taxon>Endopterygota</taxon>
        <taxon>Hymenoptera</taxon>
        <taxon>Apocrita</taxon>
        <taxon>Aculeata</taxon>
        <taxon>Formicoidea</taxon>
        <taxon>Formicidae</taxon>
        <taxon>Myrmicinae</taxon>
        <taxon>Acromyrmex</taxon>
    </lineage>
</organism>
<gene>
    <name evidence="1" type="ORF">G5I_14645</name>
</gene>
<evidence type="ECO:0000313" key="2">
    <source>
        <dbReference type="Proteomes" id="UP000007755"/>
    </source>
</evidence>
<evidence type="ECO:0000313" key="1">
    <source>
        <dbReference type="EMBL" id="EGI57175.1"/>
    </source>
</evidence>
<dbReference type="AlphaFoldDB" id="F4X8A1"/>
<sequence length="408" mass="45950">MYDKACPLFVYAAIFVHSSRKHVMCLRTGSTKFQTVGHKVAHTSVRSRTIVRREVARRFCAFSFRDPSLEETVAEKAAPESRNSDPEGLGNGEIFLAVFLVEDLNTPALDEYCRWSTTYDTYPYSLLSFDVFFPGDTRPDSVARAGTLTYIHTYVSKPMSTTVDRAIASFVRRRLGLATGRPDLIFLKLRSLGHSAVSLRLPYISLLLLHSYALYHRAYHRTCCAPLRRRLGSFLALESDSNGGRTSKCEADALSGTLEAKAFALHRDKIELRHHRIFRLLNEENDHAFHTFPACHLTPSCAHMKMKKKLLLSTLPEDDAIEIEFVSNPATSGDVICGQKTFSEDEIFLVECIAGTIVRNLSNYLYRRKFNLDPLAAAKVSLPELSSLQQQNVFKAMTNTTNSDENSF</sequence>
<reference evidence="1" key="1">
    <citation type="submission" date="2011-02" db="EMBL/GenBank/DDBJ databases">
        <title>The genome of the leaf-cutting ant Acromyrmex echinatior suggests key adaptations to social evolution and fungus farming.</title>
        <authorList>
            <person name="Nygaard S."/>
            <person name="Zhang G."/>
        </authorList>
    </citation>
    <scope>NUCLEOTIDE SEQUENCE</scope>
</reference>